<evidence type="ECO:0000256" key="5">
    <source>
        <dbReference type="ARBA" id="ARBA00023002"/>
    </source>
</evidence>
<dbReference type="EMBL" id="KI913117">
    <property type="protein sequence ID" value="ETV85931.1"/>
    <property type="molecule type" value="Genomic_DNA"/>
</dbReference>
<dbReference type="GO" id="GO:0008270">
    <property type="term" value="F:zinc ion binding"/>
    <property type="evidence" value="ECO:0007669"/>
    <property type="project" value="UniProtKB-KW"/>
</dbReference>
<feature type="compositionally biased region" description="Pro residues" evidence="8">
    <location>
        <begin position="189"/>
        <end position="213"/>
    </location>
</feature>
<name>W4H2U5_APHAT</name>
<dbReference type="InterPro" id="IPR003656">
    <property type="entry name" value="Znf_BED"/>
</dbReference>
<accession>W4H2U5</accession>
<proteinExistence type="inferred from homology"/>
<dbReference type="SUPFAM" id="SSF53720">
    <property type="entry name" value="ALDH-like"/>
    <property type="match status" value="1"/>
</dbReference>
<dbReference type="InterPro" id="IPR016161">
    <property type="entry name" value="Ald_DH/histidinol_DH"/>
</dbReference>
<sequence length="713" mass="76924">MYNHIVDRCPRVEEALREAYRSRPRKTDSAVGITSDMDEEGKDPCVYGSADVGGRHGGGKSKGGRPKDPIWDEFTTTDELRKRRYCMCVWCEKEVKGDTTRMTTHLVERCTEVDASAKAKYTVKHRKLDDDTSVDHVLVALAPSTNVTMTSPQPNASREPISPVVGMTREVVSPSREAASAVDVAALGPFPPPSPPLPHPSYPAPRPLEPPGRPDTMQQQQHAAMLSELGLQDINPGVFGGGTWFGHGPMITVINPSTNQAIASVRSGTAKEYMHVVQSMDKAAPSWRQATAAHRSRVVRHIGDVFRSHHQRLANVLALESGIVQRDAMTLVANMIRRCDDAAAAVIVHSVTASTIAAVHDCAESRPLNTMQIVQLERFGPLGGHVGLLTPAHSPTWTGAMALACGNAVLWKPSLSLIAIAITRLIASVLRSHGYPPACASLICGSGADVGACLARDKRMAVVCYQGSVEHGHPVGVAVAGRLGTSILELDAHNAMVVLADANVDVALRMVLLAMGRRVLRHVYVHVDISDRFCRLLTSRYQDLVVVGDPFLAATTCGPLRNLQAVQSFSNAVNAAMSYGQILCGGNNHTMDRSGNFVAPAAVLVDDILPYVQVDTHLPITFVSKFQSLEQVLEQRLVLFTQSPMEAALCYTGANVVGVNCEFPSGGDAFGSWNDFVRRTTCTVNMTHDHQHKQQSVGDPTSPIATSNKVHIV</sequence>
<dbReference type="InterPro" id="IPR044638">
    <property type="entry name" value="ALDH7A1-like"/>
</dbReference>
<protein>
    <recommendedName>
        <fullName evidence="9">BED-type domain-containing protein</fullName>
    </recommendedName>
</protein>
<evidence type="ECO:0000259" key="9">
    <source>
        <dbReference type="PROSITE" id="PS50808"/>
    </source>
</evidence>
<gene>
    <name evidence="10" type="ORF">H257_02454</name>
</gene>
<evidence type="ECO:0000256" key="6">
    <source>
        <dbReference type="ARBA" id="ARBA00023027"/>
    </source>
</evidence>
<feature type="region of interest" description="Disordered" evidence="8">
    <location>
        <begin position="690"/>
        <end position="713"/>
    </location>
</feature>
<dbReference type="PANTHER" id="PTHR43521">
    <property type="entry name" value="ALPHA-AMINOADIPIC SEMIALDEHYDE DEHYDROGENASE"/>
    <property type="match status" value="1"/>
</dbReference>
<dbReference type="InterPro" id="IPR016163">
    <property type="entry name" value="Ald_DH_C"/>
</dbReference>
<evidence type="ECO:0000256" key="4">
    <source>
        <dbReference type="ARBA" id="ARBA00022833"/>
    </source>
</evidence>
<evidence type="ECO:0000256" key="2">
    <source>
        <dbReference type="ARBA" id="ARBA00022723"/>
    </source>
</evidence>
<dbReference type="GeneID" id="20804450"/>
<evidence type="ECO:0000256" key="3">
    <source>
        <dbReference type="ARBA" id="ARBA00022771"/>
    </source>
</evidence>
<keyword evidence="2" id="KW-0479">Metal-binding</keyword>
<dbReference type="Gene3D" id="3.40.605.10">
    <property type="entry name" value="Aldehyde Dehydrogenase, Chain A, domain 1"/>
    <property type="match status" value="1"/>
</dbReference>
<keyword evidence="5" id="KW-0560">Oxidoreductase</keyword>
<feature type="region of interest" description="Disordered" evidence="8">
    <location>
        <begin position="185"/>
        <end position="216"/>
    </location>
</feature>
<feature type="region of interest" description="Disordered" evidence="8">
    <location>
        <begin position="47"/>
        <end position="70"/>
    </location>
</feature>
<keyword evidence="6" id="KW-0520">NAD</keyword>
<reference evidence="10" key="1">
    <citation type="submission" date="2013-12" db="EMBL/GenBank/DDBJ databases">
        <title>The Genome Sequence of Aphanomyces astaci APO3.</title>
        <authorList>
            <consortium name="The Broad Institute Genomics Platform"/>
            <person name="Russ C."/>
            <person name="Tyler B."/>
            <person name="van West P."/>
            <person name="Dieguez-Uribeondo J."/>
            <person name="Young S.K."/>
            <person name="Zeng Q."/>
            <person name="Gargeya S."/>
            <person name="Fitzgerald M."/>
            <person name="Abouelleil A."/>
            <person name="Alvarado L."/>
            <person name="Chapman S.B."/>
            <person name="Gainer-Dewar J."/>
            <person name="Goldberg J."/>
            <person name="Griggs A."/>
            <person name="Gujja S."/>
            <person name="Hansen M."/>
            <person name="Howarth C."/>
            <person name="Imamovic A."/>
            <person name="Ireland A."/>
            <person name="Larimer J."/>
            <person name="McCowan C."/>
            <person name="Murphy C."/>
            <person name="Pearson M."/>
            <person name="Poon T.W."/>
            <person name="Priest M."/>
            <person name="Roberts A."/>
            <person name="Saif S."/>
            <person name="Shea T."/>
            <person name="Sykes S."/>
            <person name="Wortman J."/>
            <person name="Nusbaum C."/>
            <person name="Birren B."/>
        </authorList>
    </citation>
    <scope>NUCLEOTIDE SEQUENCE [LARGE SCALE GENOMIC DNA]</scope>
    <source>
        <strain evidence="10">APO3</strain>
    </source>
</reference>
<evidence type="ECO:0000256" key="1">
    <source>
        <dbReference type="ARBA" id="ARBA00009986"/>
    </source>
</evidence>
<dbReference type="VEuPathDB" id="FungiDB:H257_02454"/>
<feature type="compositionally biased region" description="Polar residues" evidence="8">
    <location>
        <begin position="694"/>
        <end position="713"/>
    </location>
</feature>
<keyword evidence="3 7" id="KW-0863">Zinc-finger</keyword>
<dbReference type="GO" id="GO:0004029">
    <property type="term" value="F:aldehyde dehydrogenase (NAD+) activity"/>
    <property type="evidence" value="ECO:0007669"/>
    <property type="project" value="InterPro"/>
</dbReference>
<dbReference type="OrthoDB" id="77208at2759"/>
<evidence type="ECO:0000313" key="10">
    <source>
        <dbReference type="EMBL" id="ETV85931.1"/>
    </source>
</evidence>
<dbReference type="PANTHER" id="PTHR43521:SF1">
    <property type="entry name" value="ALPHA-AMINOADIPIC SEMIALDEHYDE DEHYDROGENASE"/>
    <property type="match status" value="1"/>
</dbReference>
<feature type="domain" description="BED-type" evidence="9">
    <location>
        <begin position="65"/>
        <end position="117"/>
    </location>
</feature>
<dbReference type="InterPro" id="IPR015590">
    <property type="entry name" value="Aldehyde_DH_dom"/>
</dbReference>
<dbReference type="InterPro" id="IPR016162">
    <property type="entry name" value="Ald_DH_N"/>
</dbReference>
<comment type="similarity">
    <text evidence="1">Belongs to the aldehyde dehydrogenase family.</text>
</comment>
<evidence type="ECO:0000256" key="8">
    <source>
        <dbReference type="SAM" id="MobiDB-lite"/>
    </source>
</evidence>
<dbReference type="PROSITE" id="PS50808">
    <property type="entry name" value="ZF_BED"/>
    <property type="match status" value="1"/>
</dbReference>
<dbReference type="GO" id="GO:0003677">
    <property type="term" value="F:DNA binding"/>
    <property type="evidence" value="ECO:0007669"/>
    <property type="project" value="InterPro"/>
</dbReference>
<evidence type="ECO:0000256" key="7">
    <source>
        <dbReference type="PROSITE-ProRule" id="PRU00027"/>
    </source>
</evidence>
<dbReference type="Gene3D" id="3.40.309.10">
    <property type="entry name" value="Aldehyde Dehydrogenase, Chain A, domain 2"/>
    <property type="match status" value="1"/>
</dbReference>
<keyword evidence="4" id="KW-0862">Zinc</keyword>
<dbReference type="Pfam" id="PF00171">
    <property type="entry name" value="Aldedh"/>
    <property type="match status" value="1"/>
</dbReference>
<dbReference type="AlphaFoldDB" id="W4H2U5"/>
<dbReference type="RefSeq" id="XP_009824403.1">
    <property type="nucleotide sequence ID" value="XM_009826101.1"/>
</dbReference>
<organism evidence="10">
    <name type="scientific">Aphanomyces astaci</name>
    <name type="common">Crayfish plague agent</name>
    <dbReference type="NCBI Taxonomy" id="112090"/>
    <lineage>
        <taxon>Eukaryota</taxon>
        <taxon>Sar</taxon>
        <taxon>Stramenopiles</taxon>
        <taxon>Oomycota</taxon>
        <taxon>Saprolegniomycetes</taxon>
        <taxon>Saprolegniales</taxon>
        <taxon>Verrucalvaceae</taxon>
        <taxon>Aphanomyces</taxon>
    </lineage>
</organism>
<dbReference type="STRING" id="112090.W4H2U5"/>